<reference evidence="1 2" key="1">
    <citation type="journal article" date="2016" name="Nat. Commun.">
        <title>Thousands of microbial genomes shed light on interconnected biogeochemical processes in an aquifer system.</title>
        <authorList>
            <person name="Anantharaman K."/>
            <person name="Brown C.T."/>
            <person name="Hug L.A."/>
            <person name="Sharon I."/>
            <person name="Castelle C.J."/>
            <person name="Probst A.J."/>
            <person name="Thomas B.C."/>
            <person name="Singh A."/>
            <person name="Wilkins M.J."/>
            <person name="Karaoz U."/>
            <person name="Brodie E.L."/>
            <person name="Williams K.H."/>
            <person name="Hubbard S.S."/>
            <person name="Banfield J.F."/>
        </authorList>
    </citation>
    <scope>NUCLEOTIDE SEQUENCE [LARGE SCALE GENOMIC DNA]</scope>
</reference>
<evidence type="ECO:0000313" key="1">
    <source>
        <dbReference type="EMBL" id="OGM92945.1"/>
    </source>
</evidence>
<protein>
    <submittedName>
        <fullName evidence="1">Uncharacterized protein</fullName>
    </submittedName>
</protein>
<sequence>MIMKNINYDLLKLLHTKLDTVWRLEKHYIEDAEKAKCHSIGAMKQMLEEDKKQIAMLNEEIKMRMDAGEWN</sequence>
<comment type="caution">
    <text evidence="1">The sequence shown here is derived from an EMBL/GenBank/DDBJ whole genome shotgun (WGS) entry which is preliminary data.</text>
</comment>
<dbReference type="EMBL" id="MGIT01000002">
    <property type="protein sequence ID" value="OGM92945.1"/>
    <property type="molecule type" value="Genomic_DNA"/>
</dbReference>
<gene>
    <name evidence="1" type="ORF">A2372_03810</name>
</gene>
<evidence type="ECO:0000313" key="2">
    <source>
        <dbReference type="Proteomes" id="UP000176422"/>
    </source>
</evidence>
<dbReference type="Proteomes" id="UP000176422">
    <property type="component" value="Unassembled WGS sequence"/>
</dbReference>
<organism evidence="1 2">
    <name type="scientific">Candidatus Wolfebacteria bacterium RIFOXYB1_FULL_54_12</name>
    <dbReference type="NCBI Taxonomy" id="1802559"/>
    <lineage>
        <taxon>Bacteria</taxon>
        <taxon>Candidatus Wolfeibacteriota</taxon>
    </lineage>
</organism>
<name>A0A1F8DYW2_9BACT</name>
<dbReference type="AlphaFoldDB" id="A0A1F8DYW2"/>
<proteinExistence type="predicted"/>
<accession>A0A1F8DYW2</accession>